<dbReference type="InterPro" id="IPR052906">
    <property type="entry name" value="Type_IV_Methyl-Rstrct_Enzyme"/>
</dbReference>
<dbReference type="AlphaFoldDB" id="A0AAX2J2L7"/>
<reference evidence="4 5" key="1">
    <citation type="submission" date="2018-06" db="EMBL/GenBank/DDBJ databases">
        <authorList>
            <consortium name="Pathogen Informatics"/>
            <person name="Doyle S."/>
        </authorList>
    </citation>
    <scope>NUCLEOTIDE SEQUENCE [LARGE SCALE GENOMIC DNA]</scope>
    <source>
        <strain evidence="4 5">NCTC10529</strain>
    </source>
</reference>
<name>A0AAX2J2L7_KINKI</name>
<dbReference type="RefSeq" id="WP_003788247.1">
    <property type="nucleotide sequence ID" value="NZ_CP091518.1"/>
</dbReference>
<dbReference type="Proteomes" id="UP000248598">
    <property type="component" value="Chromosome 1"/>
</dbReference>
<dbReference type="PANTHER" id="PTHR30015:SF7">
    <property type="entry name" value="TYPE IV METHYL-DIRECTED RESTRICTION ENZYME ECOKMRR"/>
    <property type="match status" value="1"/>
</dbReference>
<feature type="domain" description="Restriction endonuclease type IV Mrr" evidence="2">
    <location>
        <begin position="165"/>
        <end position="283"/>
    </location>
</feature>
<dbReference type="GO" id="GO:0009307">
    <property type="term" value="P:DNA restriction-modification system"/>
    <property type="evidence" value="ECO:0007669"/>
    <property type="project" value="InterPro"/>
</dbReference>
<evidence type="ECO:0000313" key="5">
    <source>
        <dbReference type="Proteomes" id="UP000248598"/>
    </source>
</evidence>
<protein>
    <submittedName>
        <fullName evidence="4">EcoKMrr</fullName>
    </submittedName>
</protein>
<sequence length="307" mass="35635">MKYEDMKRYDQRSILMPILIKLLQNLGGKTTRKELRNEIKSSVKEIPEEFIDETRPAKNGGTYRPFDFVFNFGVANLEMAGFIKRPNRGEIILTEKGRACNSEDIDVERDIYAFSDPMWKERRANKKNSNKVKIEEEDEEENSIKETEENDVSENWKEQLKQALLNMSPKKFEIFCRALIKAMGVDIDDKKGVSETRDGGLDGFGYIVSDDFRTSRVAIQAKRWTNTRVGSPEINQFAGAMDLHNAEFGIFITTSDFSREAIENSRNRKRAITLINGDKIIELVEKYQLYVKPITTFQLEDFYFEEN</sequence>
<dbReference type="GeneID" id="93261527"/>
<accession>A0AAX2J2L7</accession>
<proteinExistence type="predicted"/>
<dbReference type="GO" id="GO:0015666">
    <property type="term" value="F:restriction endodeoxyribonuclease activity"/>
    <property type="evidence" value="ECO:0007669"/>
    <property type="project" value="TreeGrafter"/>
</dbReference>
<gene>
    <name evidence="4" type="primary">mrr</name>
    <name evidence="4" type="ORF">NCTC10529_00201</name>
</gene>
<evidence type="ECO:0000313" key="4">
    <source>
        <dbReference type="EMBL" id="SQH24052.1"/>
    </source>
</evidence>
<organism evidence="4 5">
    <name type="scientific">Kingella kingae</name>
    <dbReference type="NCBI Taxonomy" id="504"/>
    <lineage>
        <taxon>Bacteria</taxon>
        <taxon>Pseudomonadati</taxon>
        <taxon>Pseudomonadota</taxon>
        <taxon>Betaproteobacteria</taxon>
        <taxon>Neisseriales</taxon>
        <taxon>Neisseriaceae</taxon>
        <taxon>Kingella</taxon>
    </lineage>
</organism>
<dbReference type="InterPro" id="IPR011856">
    <property type="entry name" value="tRNA_endonuc-like_dom_sf"/>
</dbReference>
<evidence type="ECO:0000259" key="2">
    <source>
        <dbReference type="Pfam" id="PF04471"/>
    </source>
</evidence>
<dbReference type="GO" id="GO:0003677">
    <property type="term" value="F:DNA binding"/>
    <property type="evidence" value="ECO:0007669"/>
    <property type="project" value="InterPro"/>
</dbReference>
<feature type="region of interest" description="Disordered" evidence="1">
    <location>
        <begin position="125"/>
        <end position="150"/>
    </location>
</feature>
<dbReference type="PANTHER" id="PTHR30015">
    <property type="entry name" value="MRR RESTRICTION SYSTEM PROTEIN"/>
    <property type="match status" value="1"/>
</dbReference>
<dbReference type="Pfam" id="PF14338">
    <property type="entry name" value="Mrr_N"/>
    <property type="match status" value="1"/>
</dbReference>
<dbReference type="Pfam" id="PF04471">
    <property type="entry name" value="Mrr_cat"/>
    <property type="match status" value="1"/>
</dbReference>
<evidence type="ECO:0000256" key="1">
    <source>
        <dbReference type="SAM" id="MobiDB-lite"/>
    </source>
</evidence>
<feature type="domain" description="Restriction system protein Mrr-like N-terminal" evidence="3">
    <location>
        <begin position="15"/>
        <end position="100"/>
    </location>
</feature>
<evidence type="ECO:0000259" key="3">
    <source>
        <dbReference type="Pfam" id="PF14338"/>
    </source>
</evidence>
<dbReference type="InterPro" id="IPR007560">
    <property type="entry name" value="Restrct_endonuc_IV_Mrr"/>
</dbReference>
<dbReference type="SUPFAM" id="SSF52980">
    <property type="entry name" value="Restriction endonuclease-like"/>
    <property type="match status" value="1"/>
</dbReference>
<dbReference type="GeneID" id="83625720"/>
<dbReference type="EMBL" id="LS483426">
    <property type="protein sequence ID" value="SQH24052.1"/>
    <property type="molecule type" value="Genomic_DNA"/>
</dbReference>
<dbReference type="InterPro" id="IPR011335">
    <property type="entry name" value="Restrct_endonuc-II-like"/>
</dbReference>
<dbReference type="InterPro" id="IPR025745">
    <property type="entry name" value="Mrr-like_N_dom"/>
</dbReference>
<dbReference type="Gene3D" id="3.40.1350.10">
    <property type="match status" value="1"/>
</dbReference>